<proteinExistence type="inferred from homology"/>
<dbReference type="HAMAP" id="MF_01390">
    <property type="entry name" value="MatK"/>
    <property type="match status" value="1"/>
</dbReference>
<geneLocation type="chloroplast" evidence="10"/>
<accession>A0A6G7IVF5</accession>
<dbReference type="RefSeq" id="YP_009746865.1">
    <property type="nucleotide sequence ID" value="NC_046784.1"/>
</dbReference>
<comment type="function">
    <text evidence="6 7">Usually encoded in the trnK tRNA gene intron. Probably assists in splicing its own and other chloroplast group II introns.</text>
</comment>
<dbReference type="GeneID" id="54094301"/>
<reference evidence="10" key="2">
    <citation type="submission" date="2019-06" db="EMBL/GenBank/DDBJ databases">
        <authorList>
            <person name="Liu S."/>
        </authorList>
    </citation>
    <scope>NUCLEOTIDE SEQUENCE</scope>
</reference>
<evidence type="ECO:0000256" key="3">
    <source>
        <dbReference type="ARBA" id="ARBA00022664"/>
    </source>
</evidence>
<evidence type="ECO:0000259" key="9">
    <source>
        <dbReference type="Pfam" id="PF01824"/>
    </source>
</evidence>
<keyword evidence="5 6" id="KW-0694">RNA-binding</keyword>
<dbReference type="Pfam" id="PF01824">
    <property type="entry name" value="MatK_N"/>
    <property type="match status" value="1"/>
</dbReference>
<evidence type="ECO:0000256" key="5">
    <source>
        <dbReference type="ARBA" id="ARBA00022884"/>
    </source>
</evidence>
<dbReference type="PANTHER" id="PTHR34811:SF1">
    <property type="entry name" value="MATURASE K"/>
    <property type="match status" value="1"/>
</dbReference>
<comment type="subcellular location">
    <subcellularLocation>
        <location evidence="6">Plastid</location>
        <location evidence="6">Chloroplast</location>
    </subcellularLocation>
</comment>
<evidence type="ECO:0000259" key="8">
    <source>
        <dbReference type="Pfam" id="PF01348"/>
    </source>
</evidence>
<dbReference type="InterPro" id="IPR024942">
    <property type="entry name" value="Maturase_MatK_N"/>
</dbReference>
<dbReference type="GO" id="GO:0003723">
    <property type="term" value="F:RNA binding"/>
    <property type="evidence" value="ECO:0007669"/>
    <property type="project" value="UniProtKB-KW"/>
</dbReference>
<dbReference type="InterPro" id="IPR024937">
    <property type="entry name" value="Domain_X"/>
</dbReference>
<dbReference type="InterPro" id="IPR002866">
    <property type="entry name" value="Maturase_MatK"/>
</dbReference>
<dbReference type="EMBL" id="MN027504">
    <property type="protein sequence ID" value="QII42511.1"/>
    <property type="molecule type" value="Genomic_DNA"/>
</dbReference>
<dbReference type="AlphaFoldDB" id="A0A6G7IVF5"/>
<reference evidence="10" key="1">
    <citation type="journal article" date="2019" name="Mitochondrial DNA Part B Resour">
        <title>The complete mitochondrial genome of Sarcophaga tuberosa (Diptera: Sarcophagidae).</title>
        <authorList>
            <person name="Kai X."/>
            <person name="Shiwen W."/>
            <person name="Shang Y."/>
            <person name="Ren L."/>
            <person name="Guo Y."/>
        </authorList>
    </citation>
    <scope>NUCLEOTIDE SEQUENCE</scope>
</reference>
<dbReference type="PANTHER" id="PTHR34811">
    <property type="entry name" value="MATURASE K"/>
    <property type="match status" value="1"/>
</dbReference>
<dbReference type="GO" id="GO:0006397">
    <property type="term" value="P:mRNA processing"/>
    <property type="evidence" value="ECO:0007669"/>
    <property type="project" value="UniProtKB-KW"/>
</dbReference>
<organism evidence="10">
    <name type="scientific">Plagiogyria euphlebia</name>
    <dbReference type="NCBI Taxonomy" id="872800"/>
    <lineage>
        <taxon>Eukaryota</taxon>
        <taxon>Viridiplantae</taxon>
        <taxon>Streptophyta</taxon>
        <taxon>Embryophyta</taxon>
        <taxon>Tracheophyta</taxon>
        <taxon>Polypodiopsida</taxon>
        <taxon>Polypodiidae</taxon>
        <taxon>Cyatheales</taxon>
        <taxon>Plagiogyriaceae</taxon>
        <taxon>Plagiogyria</taxon>
    </lineage>
</organism>
<keyword evidence="3 6" id="KW-0507">mRNA processing</keyword>
<keyword evidence="2 7" id="KW-0934">Plastid</keyword>
<evidence type="ECO:0000256" key="4">
    <source>
        <dbReference type="ARBA" id="ARBA00022694"/>
    </source>
</evidence>
<evidence type="ECO:0000256" key="2">
    <source>
        <dbReference type="ARBA" id="ARBA00022640"/>
    </source>
</evidence>
<dbReference type="GO" id="GO:0009507">
    <property type="term" value="C:chloroplast"/>
    <property type="evidence" value="ECO:0007669"/>
    <property type="project" value="UniProtKB-SubCell"/>
</dbReference>
<evidence type="ECO:0000313" key="10">
    <source>
        <dbReference type="EMBL" id="QII42511.1"/>
    </source>
</evidence>
<sequence length="504" mass="58685">MRTVYGSSSRFGTLRKSKRINLNQQRFLYPFFFKDDSYSIACKRPSERPNIDSVSGTYSAISAKRVIDRMRHQDYSEIVYSESGRNQSGSSNTNSYFYTLLEATRLILEMSLLSRIGPLVTKRNSDWRRSQSIHSIFLFLEDRPPNSNHVPDTKIPQNLHSETLIRMFRRRIQDASFPHISRLALHKYRNLSIKNSPLRKGKEEKDIAILPWNFYVHEIESLPLFLWKQVYRSQSRYFVSTDQNNIARKERHAYGYGPQSDTANTDLCLTRNLCIHYGRYKNHSPIAFGGTRYFARKWIYYISILVESHSHYRIQSHQTCIGLLSNGCVSLLGYTPGVQSRIKKVRVVATEESHISIFIAKELFPKVPISLLVRLMAKENFRDSTGRPVSKLAWTTSTDDTISNRFVQTWRIFSLYHSGSINRDGLRRSRYIPRFSCDKTLACKHKSTTRSLQRRFDSEILLEAHSKNYEMYPAPRMPNGSNNRRVWYLSVTRPVLSTLGALKI</sequence>
<evidence type="ECO:0000256" key="6">
    <source>
        <dbReference type="HAMAP-Rule" id="MF_01390"/>
    </source>
</evidence>
<keyword evidence="7 10" id="KW-0150">Chloroplast</keyword>
<feature type="domain" description="Domain X" evidence="8">
    <location>
        <begin position="363"/>
        <end position="463"/>
    </location>
</feature>
<keyword evidence="4 6" id="KW-0819">tRNA processing</keyword>
<comment type="similarity">
    <text evidence="1 6">Belongs to the intron maturase 2 family. MatK subfamily.</text>
</comment>
<dbReference type="GO" id="GO:0008380">
    <property type="term" value="P:RNA splicing"/>
    <property type="evidence" value="ECO:0007669"/>
    <property type="project" value="UniProtKB-UniRule"/>
</dbReference>
<evidence type="ECO:0000256" key="1">
    <source>
        <dbReference type="ARBA" id="ARBA00006621"/>
    </source>
</evidence>
<protein>
    <recommendedName>
        <fullName evidence="6">Maturase K</fullName>
    </recommendedName>
    <alternativeName>
        <fullName evidence="6">Intron maturase</fullName>
    </alternativeName>
</protein>
<evidence type="ECO:0000256" key="7">
    <source>
        <dbReference type="RuleBase" id="RU004226"/>
    </source>
</evidence>
<gene>
    <name evidence="6 10" type="primary">matK</name>
</gene>
<dbReference type="Pfam" id="PF01348">
    <property type="entry name" value="Intron_maturas2"/>
    <property type="match status" value="1"/>
</dbReference>
<feature type="domain" description="Maturase MatK N-terminal" evidence="9">
    <location>
        <begin position="22"/>
        <end position="333"/>
    </location>
</feature>
<name>A0A6G7IVF5_9MONI</name>
<dbReference type="GO" id="GO:0008033">
    <property type="term" value="P:tRNA processing"/>
    <property type="evidence" value="ECO:0007669"/>
    <property type="project" value="UniProtKB-KW"/>
</dbReference>